<accession>A0ABW6KCG9</accession>
<protein>
    <recommendedName>
        <fullName evidence="4">DUF4306 domain-containing protein</fullName>
    </recommendedName>
</protein>
<evidence type="ECO:0000313" key="3">
    <source>
        <dbReference type="Proteomes" id="UP001601059"/>
    </source>
</evidence>
<keyword evidence="1" id="KW-0472">Membrane</keyword>
<keyword evidence="3" id="KW-1185">Reference proteome</keyword>
<proteinExistence type="predicted"/>
<keyword evidence="1" id="KW-0812">Transmembrane</keyword>
<name>A0ABW6KCG9_9BACI</name>
<feature type="transmembrane region" description="Helical" evidence="1">
    <location>
        <begin position="164"/>
        <end position="184"/>
    </location>
</feature>
<sequence length="189" mass="21214">MKEIKRLSFISSALLVLASLLIAGSIFFPWWAMNFIAPQYPEGLDIIVYPNKLEGEIEIVNGLNHYIGMKGFSEENFPELTFLPYVISGLALMVLITAILRRKSLLYGVIGLFAVGGLLGVWDLNRWLKDFGTNLDPTAPIEIEPFVPPMLGENTLANFITNSYLGFGSYMVLAAFLLLLIPLWKDRRK</sequence>
<organism evidence="2 3">
    <name type="scientific">Cytobacillus spartinae</name>
    <dbReference type="NCBI Taxonomy" id="3299023"/>
    <lineage>
        <taxon>Bacteria</taxon>
        <taxon>Bacillati</taxon>
        <taxon>Bacillota</taxon>
        <taxon>Bacilli</taxon>
        <taxon>Bacillales</taxon>
        <taxon>Bacillaceae</taxon>
        <taxon>Cytobacillus</taxon>
    </lineage>
</organism>
<dbReference type="RefSeq" id="WP_389361898.1">
    <property type="nucleotide sequence ID" value="NZ_JBIACK010000007.1"/>
</dbReference>
<dbReference type="Proteomes" id="UP001601059">
    <property type="component" value="Unassembled WGS sequence"/>
</dbReference>
<dbReference type="EMBL" id="JBIACK010000007">
    <property type="protein sequence ID" value="MFE8701935.1"/>
    <property type="molecule type" value="Genomic_DNA"/>
</dbReference>
<comment type="caution">
    <text evidence="2">The sequence shown here is derived from an EMBL/GenBank/DDBJ whole genome shotgun (WGS) entry which is preliminary data.</text>
</comment>
<feature type="transmembrane region" description="Helical" evidence="1">
    <location>
        <begin position="7"/>
        <end position="32"/>
    </location>
</feature>
<evidence type="ECO:0000256" key="1">
    <source>
        <dbReference type="SAM" id="Phobius"/>
    </source>
</evidence>
<gene>
    <name evidence="2" type="ORF">ACFYKX_15140</name>
</gene>
<keyword evidence="1" id="KW-1133">Transmembrane helix</keyword>
<feature type="transmembrane region" description="Helical" evidence="1">
    <location>
        <begin position="105"/>
        <end position="122"/>
    </location>
</feature>
<evidence type="ECO:0008006" key="4">
    <source>
        <dbReference type="Google" id="ProtNLM"/>
    </source>
</evidence>
<reference evidence="2 3" key="1">
    <citation type="submission" date="2024-08" db="EMBL/GenBank/DDBJ databases">
        <title>Two novel Cytobacillus novel species.</title>
        <authorList>
            <person name="Liu G."/>
        </authorList>
    </citation>
    <scope>NUCLEOTIDE SEQUENCE [LARGE SCALE GENOMIC DNA]</scope>
    <source>
        <strain evidence="2 3">FJAT-54145</strain>
    </source>
</reference>
<evidence type="ECO:0000313" key="2">
    <source>
        <dbReference type="EMBL" id="MFE8701935.1"/>
    </source>
</evidence>
<feature type="transmembrane region" description="Helical" evidence="1">
    <location>
        <begin position="82"/>
        <end position="100"/>
    </location>
</feature>